<evidence type="ECO:0000256" key="2">
    <source>
        <dbReference type="ARBA" id="ARBA00023015"/>
    </source>
</evidence>
<evidence type="ECO:0000256" key="3">
    <source>
        <dbReference type="ARBA" id="ARBA00023125"/>
    </source>
</evidence>
<dbReference type="Pfam" id="PF00126">
    <property type="entry name" value="HTH_1"/>
    <property type="match status" value="1"/>
</dbReference>
<feature type="domain" description="HTH lysR-type" evidence="6">
    <location>
        <begin position="3"/>
        <end position="60"/>
    </location>
</feature>
<sequence length="308" mass="34229">MPVSLRQLEYFIAVAEHGSVTAASTELFVSQSAISSTISELERILKLKLFVRHSRGLSLSREGQELLPRAQYILRDALDFEQSAALLGNQLAGTLNIGCYTTIAPMLIPRMVAQFAESYPGLNVSFAEGSRSQLLDELVLGKHDALVLYNYQFKTDLPLVGKSVRLGSFPPYILLPSSHHLANREKISLTELAEDPLILFGLEPAEEYFLSMFEEAGVQPNIRYRTANHEVLRGLVAHGVGYSLLTQRTRKEFSHEGIEYATAEIADPYEPLEVIAVTPDQRWQSKKVAAFIEIAGKIINDPLAIQDT</sequence>
<dbReference type="PROSITE" id="PS50931">
    <property type="entry name" value="HTH_LYSR"/>
    <property type="match status" value="1"/>
</dbReference>
<evidence type="ECO:0000256" key="1">
    <source>
        <dbReference type="ARBA" id="ARBA00009437"/>
    </source>
</evidence>
<proteinExistence type="inferred from homology"/>
<dbReference type="AlphaFoldDB" id="A0AB36ICS6"/>
<dbReference type="PRINTS" id="PR00039">
    <property type="entry name" value="HTHLYSR"/>
</dbReference>
<evidence type="ECO:0000313" key="7">
    <source>
        <dbReference type="EMBL" id="OKX80304.1"/>
    </source>
</evidence>
<dbReference type="SUPFAM" id="SSF46785">
    <property type="entry name" value="Winged helix' DNA-binding domain"/>
    <property type="match status" value="1"/>
</dbReference>
<evidence type="ECO:0000259" key="6">
    <source>
        <dbReference type="PROSITE" id="PS50931"/>
    </source>
</evidence>
<dbReference type="SUPFAM" id="SSF53850">
    <property type="entry name" value="Periplasmic binding protein-like II"/>
    <property type="match status" value="1"/>
</dbReference>
<dbReference type="GO" id="GO:0003677">
    <property type="term" value="F:DNA binding"/>
    <property type="evidence" value="ECO:0007669"/>
    <property type="project" value="UniProtKB-KW"/>
</dbReference>
<gene>
    <name evidence="7" type="ORF">AUP69_09555</name>
</gene>
<accession>A0AB36ICS6</accession>
<dbReference type="InterPro" id="IPR036390">
    <property type="entry name" value="WH_DNA-bd_sf"/>
</dbReference>
<dbReference type="InterPro" id="IPR036388">
    <property type="entry name" value="WH-like_DNA-bd_sf"/>
</dbReference>
<dbReference type="Proteomes" id="UP000186091">
    <property type="component" value="Unassembled WGS sequence"/>
</dbReference>
<evidence type="ECO:0000256" key="4">
    <source>
        <dbReference type="ARBA" id="ARBA00023159"/>
    </source>
</evidence>
<evidence type="ECO:0000256" key="5">
    <source>
        <dbReference type="ARBA" id="ARBA00023163"/>
    </source>
</evidence>
<dbReference type="Gene3D" id="3.40.190.10">
    <property type="entry name" value="Periplasmic binding protein-like II"/>
    <property type="match status" value="2"/>
</dbReference>
<keyword evidence="2" id="KW-0805">Transcription regulation</keyword>
<dbReference type="InterPro" id="IPR000847">
    <property type="entry name" value="LysR_HTH_N"/>
</dbReference>
<dbReference type="FunFam" id="1.10.10.10:FF:000001">
    <property type="entry name" value="LysR family transcriptional regulator"/>
    <property type="match status" value="1"/>
</dbReference>
<name>A0AB36ICS6_CORGT</name>
<dbReference type="InterPro" id="IPR005119">
    <property type="entry name" value="LysR_subst-bd"/>
</dbReference>
<protein>
    <submittedName>
        <fullName evidence="7">LysR family transcriptional regulator</fullName>
    </submittedName>
</protein>
<dbReference type="GO" id="GO:0032993">
    <property type="term" value="C:protein-DNA complex"/>
    <property type="evidence" value="ECO:0007669"/>
    <property type="project" value="TreeGrafter"/>
</dbReference>
<keyword evidence="3" id="KW-0238">DNA-binding</keyword>
<keyword evidence="5" id="KW-0804">Transcription</keyword>
<dbReference type="PANTHER" id="PTHR30346">
    <property type="entry name" value="TRANSCRIPTIONAL DUAL REGULATOR HCAR-RELATED"/>
    <property type="match status" value="1"/>
</dbReference>
<dbReference type="Pfam" id="PF03466">
    <property type="entry name" value="LysR_substrate"/>
    <property type="match status" value="1"/>
</dbReference>
<organism evidence="7 8">
    <name type="scientific">Corynebacterium glutamicum</name>
    <name type="common">Brevibacterium saccharolyticum</name>
    <dbReference type="NCBI Taxonomy" id="1718"/>
    <lineage>
        <taxon>Bacteria</taxon>
        <taxon>Bacillati</taxon>
        <taxon>Actinomycetota</taxon>
        <taxon>Actinomycetes</taxon>
        <taxon>Mycobacteriales</taxon>
        <taxon>Corynebacteriaceae</taxon>
        <taxon>Corynebacterium</taxon>
    </lineage>
</organism>
<evidence type="ECO:0000313" key="8">
    <source>
        <dbReference type="Proteomes" id="UP000186091"/>
    </source>
</evidence>
<dbReference type="RefSeq" id="WP_003854652.1">
    <property type="nucleotide sequence ID" value="NZ_CP073911.1"/>
</dbReference>
<comment type="similarity">
    <text evidence="1">Belongs to the LysR transcriptional regulatory family.</text>
</comment>
<dbReference type="PANTHER" id="PTHR30346:SF0">
    <property type="entry name" value="HCA OPERON TRANSCRIPTIONAL ACTIVATOR HCAR"/>
    <property type="match status" value="1"/>
</dbReference>
<dbReference type="EMBL" id="LOQT01000020">
    <property type="protein sequence ID" value="OKX80304.1"/>
    <property type="molecule type" value="Genomic_DNA"/>
</dbReference>
<dbReference type="Gene3D" id="1.10.10.10">
    <property type="entry name" value="Winged helix-like DNA-binding domain superfamily/Winged helix DNA-binding domain"/>
    <property type="match status" value="1"/>
</dbReference>
<keyword evidence="4" id="KW-0010">Activator</keyword>
<dbReference type="GO" id="GO:0003700">
    <property type="term" value="F:DNA-binding transcription factor activity"/>
    <property type="evidence" value="ECO:0007669"/>
    <property type="project" value="InterPro"/>
</dbReference>
<comment type="caution">
    <text evidence="7">The sequence shown here is derived from an EMBL/GenBank/DDBJ whole genome shotgun (WGS) entry which is preliminary data.</text>
</comment>
<reference evidence="7 8" key="1">
    <citation type="submission" date="2015-12" db="EMBL/GenBank/DDBJ databases">
        <title>Genome sequence of Corynebacterium AS 1.542.</title>
        <authorList>
            <person name="Yang J."/>
            <person name="Yang S."/>
        </authorList>
    </citation>
    <scope>NUCLEOTIDE SEQUENCE [LARGE SCALE GENOMIC DNA]</scope>
    <source>
        <strain evidence="7 8">AS 1.542</strain>
    </source>
</reference>